<dbReference type="RefSeq" id="WP_378476901.1">
    <property type="nucleotide sequence ID" value="NZ_JBHUIW010000004.1"/>
</dbReference>
<dbReference type="InterPro" id="IPR011701">
    <property type="entry name" value="MFS"/>
</dbReference>
<evidence type="ECO:0000256" key="5">
    <source>
        <dbReference type="ARBA" id="ARBA00023136"/>
    </source>
</evidence>
<dbReference type="PANTHER" id="PTHR43124:SF3">
    <property type="entry name" value="CHLORAMPHENICOL EFFLUX PUMP RV0191"/>
    <property type="match status" value="1"/>
</dbReference>
<name>A0ABW5AFK7_9BRAD</name>
<feature type="transmembrane region" description="Helical" evidence="6">
    <location>
        <begin position="251"/>
        <end position="268"/>
    </location>
</feature>
<reference evidence="9" key="1">
    <citation type="journal article" date="2019" name="Int. J. Syst. Evol. Microbiol.">
        <title>The Global Catalogue of Microorganisms (GCM) 10K type strain sequencing project: providing services to taxonomists for standard genome sequencing and annotation.</title>
        <authorList>
            <consortium name="The Broad Institute Genomics Platform"/>
            <consortium name="The Broad Institute Genome Sequencing Center for Infectious Disease"/>
            <person name="Wu L."/>
            <person name="Ma J."/>
        </authorList>
    </citation>
    <scope>NUCLEOTIDE SEQUENCE [LARGE SCALE GENOMIC DNA]</scope>
    <source>
        <strain evidence="9">CGMCC 1.6774</strain>
    </source>
</reference>
<comment type="subcellular location">
    <subcellularLocation>
        <location evidence="1">Cell membrane</location>
        <topology evidence="1">Multi-pass membrane protein</topology>
    </subcellularLocation>
</comment>
<evidence type="ECO:0000313" key="9">
    <source>
        <dbReference type="Proteomes" id="UP001597314"/>
    </source>
</evidence>
<feature type="transmembrane region" description="Helical" evidence="6">
    <location>
        <begin position="73"/>
        <end position="92"/>
    </location>
</feature>
<accession>A0ABW5AFK7</accession>
<dbReference type="SUPFAM" id="SSF103473">
    <property type="entry name" value="MFS general substrate transporter"/>
    <property type="match status" value="1"/>
</dbReference>
<keyword evidence="2" id="KW-1003">Cell membrane</keyword>
<evidence type="ECO:0000256" key="6">
    <source>
        <dbReference type="SAM" id="Phobius"/>
    </source>
</evidence>
<organism evidence="8 9">
    <name type="scientific">Rhodoplanes azumiensis</name>
    <dbReference type="NCBI Taxonomy" id="1897628"/>
    <lineage>
        <taxon>Bacteria</taxon>
        <taxon>Pseudomonadati</taxon>
        <taxon>Pseudomonadota</taxon>
        <taxon>Alphaproteobacteria</taxon>
        <taxon>Hyphomicrobiales</taxon>
        <taxon>Nitrobacteraceae</taxon>
        <taxon>Rhodoplanes</taxon>
    </lineage>
</organism>
<proteinExistence type="predicted"/>
<keyword evidence="3 6" id="KW-0812">Transmembrane</keyword>
<feature type="transmembrane region" description="Helical" evidence="6">
    <location>
        <begin position="98"/>
        <end position="120"/>
    </location>
</feature>
<feature type="transmembrane region" description="Helical" evidence="6">
    <location>
        <begin position="132"/>
        <end position="153"/>
    </location>
</feature>
<evidence type="ECO:0000259" key="7">
    <source>
        <dbReference type="PROSITE" id="PS50850"/>
    </source>
</evidence>
<feature type="domain" description="Major facilitator superfamily (MFS) profile" evidence="7">
    <location>
        <begin position="1"/>
        <end position="401"/>
    </location>
</feature>
<comment type="caution">
    <text evidence="8">The sequence shown here is derived from an EMBL/GenBank/DDBJ whole genome shotgun (WGS) entry which is preliminary data.</text>
</comment>
<gene>
    <name evidence="8" type="ORF">ACFSOX_06105</name>
</gene>
<feature type="transmembrane region" description="Helical" evidence="6">
    <location>
        <begin position="375"/>
        <end position="396"/>
    </location>
</feature>
<dbReference type="Proteomes" id="UP001597314">
    <property type="component" value="Unassembled WGS sequence"/>
</dbReference>
<keyword evidence="4 6" id="KW-1133">Transmembrane helix</keyword>
<feature type="transmembrane region" description="Helical" evidence="6">
    <location>
        <begin position="220"/>
        <end position="239"/>
    </location>
</feature>
<protein>
    <submittedName>
        <fullName evidence="8">Nitrate/nitrite transporter</fullName>
    </submittedName>
</protein>
<dbReference type="InterPro" id="IPR020846">
    <property type="entry name" value="MFS_dom"/>
</dbReference>
<dbReference type="InterPro" id="IPR050189">
    <property type="entry name" value="MFS_Efflux_Transporters"/>
</dbReference>
<feature type="transmembrane region" description="Helical" evidence="6">
    <location>
        <begin position="305"/>
        <end position="331"/>
    </location>
</feature>
<feature type="transmembrane region" description="Helical" evidence="6">
    <location>
        <begin position="159"/>
        <end position="181"/>
    </location>
</feature>
<feature type="transmembrane region" description="Helical" evidence="6">
    <location>
        <begin position="44"/>
        <end position="61"/>
    </location>
</feature>
<feature type="transmembrane region" description="Helical" evidence="6">
    <location>
        <begin position="343"/>
        <end position="363"/>
    </location>
</feature>
<dbReference type="InterPro" id="IPR036259">
    <property type="entry name" value="MFS_trans_sf"/>
</dbReference>
<evidence type="ECO:0000256" key="1">
    <source>
        <dbReference type="ARBA" id="ARBA00004651"/>
    </source>
</evidence>
<dbReference type="PANTHER" id="PTHR43124">
    <property type="entry name" value="PURINE EFFLUX PUMP PBUE"/>
    <property type="match status" value="1"/>
</dbReference>
<evidence type="ECO:0000256" key="4">
    <source>
        <dbReference type="ARBA" id="ARBA00022989"/>
    </source>
</evidence>
<dbReference type="Gene3D" id="1.20.1250.20">
    <property type="entry name" value="MFS general substrate transporter like domains"/>
    <property type="match status" value="1"/>
</dbReference>
<dbReference type="PROSITE" id="PS50850">
    <property type="entry name" value="MFS"/>
    <property type="match status" value="1"/>
</dbReference>
<sequence length="406" mass="41742">MNAKPLVALVCAAEVAGMAAYAGFVAQLPSLSAAWDLTASQAGWVSGAFYAGYGLAVPVLVTRTDRTDPLRVYLPSMLATAIGALGFALLVHGFWSALLFQVIMGAGLAGTYMPGLRLLTDRLEGAAQSRAVALYTSSYAIGTGFSFAMIGLLSTWLGWRWAFGLAAIGPVTAAVTVAMVFRGRARRRTAAPQDPGRQPFGAVLRDRAVMARAVAYGAHNFELFGLWSWAVAFLTFAYARRPGDPLQIEPTLVAAVLTLLLLPASVGGNELALRIGRRRWIVSVMIGSAALAPVVGFAAGEVVSAALIGLCLVYGVAVAAESGALTSSVVATGDTRQRGAIMAVYSMVGFAGAFAGPLAFGWVLGGVGAGTGAGWGAAFAAMGLGALVGPAALLLVDRRGGDRPRS</sequence>
<keyword evidence="9" id="KW-1185">Reference proteome</keyword>
<feature type="transmembrane region" description="Helical" evidence="6">
    <location>
        <begin position="280"/>
        <end position="299"/>
    </location>
</feature>
<keyword evidence="5 6" id="KW-0472">Membrane</keyword>
<evidence type="ECO:0000256" key="3">
    <source>
        <dbReference type="ARBA" id="ARBA00022692"/>
    </source>
</evidence>
<dbReference type="EMBL" id="JBHUIW010000004">
    <property type="protein sequence ID" value="MFD2181719.1"/>
    <property type="molecule type" value="Genomic_DNA"/>
</dbReference>
<evidence type="ECO:0000313" key="8">
    <source>
        <dbReference type="EMBL" id="MFD2181719.1"/>
    </source>
</evidence>
<evidence type="ECO:0000256" key="2">
    <source>
        <dbReference type="ARBA" id="ARBA00022475"/>
    </source>
</evidence>
<dbReference type="Pfam" id="PF07690">
    <property type="entry name" value="MFS_1"/>
    <property type="match status" value="1"/>
</dbReference>